<evidence type="ECO:0000313" key="2">
    <source>
        <dbReference type="Proteomes" id="UP001432099"/>
    </source>
</evidence>
<evidence type="ECO:0000313" key="1">
    <source>
        <dbReference type="EMBL" id="BEH91394.1"/>
    </source>
</evidence>
<proteinExistence type="predicted"/>
<sequence>MGKGQQVNPFGIGGAFVQYCLDQGILHLEMDKNHEIKYYLTDQGERLLKENFGIVLSECAKINRKEG</sequence>
<keyword evidence="2" id="KW-1185">Reference proteome</keyword>
<gene>
    <name evidence="1" type="ORF">T23_14960</name>
</gene>
<accession>A0ABM8INC1</accession>
<dbReference type="EMBL" id="AP028127">
    <property type="protein sequence ID" value="BEH91394.1"/>
    <property type="molecule type" value="Genomic_DNA"/>
</dbReference>
<reference evidence="1" key="1">
    <citation type="journal article" date="2024" name="Int. J. Syst. Evol. Microbiol.">
        <title>Turicibacter faecis sp. nov., isolated from faeces of heart failure mouse model.</title>
        <authorList>
            <person name="Imamura Y."/>
            <person name="Motooka D."/>
            <person name="Nakajima Y."/>
            <person name="Ito S."/>
            <person name="Kitakaze M."/>
            <person name="Iida T."/>
            <person name="Nakamura S."/>
        </authorList>
    </citation>
    <scope>NUCLEOTIDE SEQUENCE</scope>
    <source>
        <strain evidence="1">TC023</strain>
    </source>
</reference>
<dbReference type="RefSeq" id="WP_161830781.1">
    <property type="nucleotide sequence ID" value="NZ_AP028127.1"/>
</dbReference>
<organism evidence="1 2">
    <name type="scientific">Turicibacter faecis</name>
    <dbReference type="NCBI Taxonomy" id="2963365"/>
    <lineage>
        <taxon>Bacteria</taxon>
        <taxon>Bacillati</taxon>
        <taxon>Bacillota</taxon>
        <taxon>Erysipelotrichia</taxon>
        <taxon>Erysipelotrichales</taxon>
        <taxon>Turicibacteraceae</taxon>
        <taxon>Turicibacter</taxon>
    </lineage>
</organism>
<dbReference type="Proteomes" id="UP001432099">
    <property type="component" value="Chromosome"/>
</dbReference>
<protein>
    <submittedName>
        <fullName evidence="1">Uncharacterized protein</fullName>
    </submittedName>
</protein>
<name>A0ABM8INC1_9FIRM</name>